<reference evidence="2 3" key="1">
    <citation type="journal article" date="2019" name="New Phytol.">
        <title>Comparative genomics reveals unique wood-decay strategies and fruiting body development in the Schizophyllaceae.</title>
        <authorList>
            <person name="Almasi E."/>
            <person name="Sahu N."/>
            <person name="Krizsan K."/>
            <person name="Balint B."/>
            <person name="Kovacs G.M."/>
            <person name="Kiss B."/>
            <person name="Cseklye J."/>
            <person name="Drula E."/>
            <person name="Henrissat B."/>
            <person name="Nagy I."/>
            <person name="Chovatia M."/>
            <person name="Adam C."/>
            <person name="LaButti K."/>
            <person name="Lipzen A."/>
            <person name="Riley R."/>
            <person name="Grigoriev I.V."/>
            <person name="Nagy L.G."/>
        </authorList>
    </citation>
    <scope>NUCLEOTIDE SEQUENCE [LARGE SCALE GENOMIC DNA]</scope>
    <source>
        <strain evidence="2 3">NL-1724</strain>
    </source>
</reference>
<name>A0A550CQE6_9AGAR</name>
<feature type="compositionally biased region" description="Low complexity" evidence="1">
    <location>
        <begin position="603"/>
        <end position="634"/>
    </location>
</feature>
<feature type="compositionally biased region" description="Polar residues" evidence="1">
    <location>
        <begin position="181"/>
        <end position="203"/>
    </location>
</feature>
<gene>
    <name evidence="2" type="ORF">BD626DRAFT_168017</name>
</gene>
<dbReference type="Proteomes" id="UP000320762">
    <property type="component" value="Unassembled WGS sequence"/>
</dbReference>
<evidence type="ECO:0000313" key="2">
    <source>
        <dbReference type="EMBL" id="TRM67016.1"/>
    </source>
</evidence>
<feature type="compositionally biased region" description="Acidic residues" evidence="1">
    <location>
        <begin position="52"/>
        <end position="61"/>
    </location>
</feature>
<feature type="compositionally biased region" description="Basic and acidic residues" evidence="1">
    <location>
        <begin position="416"/>
        <end position="430"/>
    </location>
</feature>
<dbReference type="AlphaFoldDB" id="A0A550CQE6"/>
<organism evidence="2 3">
    <name type="scientific">Schizophyllum amplum</name>
    <dbReference type="NCBI Taxonomy" id="97359"/>
    <lineage>
        <taxon>Eukaryota</taxon>
        <taxon>Fungi</taxon>
        <taxon>Dikarya</taxon>
        <taxon>Basidiomycota</taxon>
        <taxon>Agaricomycotina</taxon>
        <taxon>Agaricomycetes</taxon>
        <taxon>Agaricomycetidae</taxon>
        <taxon>Agaricales</taxon>
        <taxon>Schizophyllaceae</taxon>
        <taxon>Schizophyllum</taxon>
    </lineage>
</organism>
<comment type="caution">
    <text evidence="2">The sequence shown here is derived from an EMBL/GenBank/DDBJ whole genome shotgun (WGS) entry which is preliminary data.</text>
</comment>
<feature type="region of interest" description="Disordered" evidence="1">
    <location>
        <begin position="145"/>
        <end position="167"/>
    </location>
</feature>
<evidence type="ECO:0000313" key="3">
    <source>
        <dbReference type="Proteomes" id="UP000320762"/>
    </source>
</evidence>
<feature type="compositionally biased region" description="Basic and acidic residues" evidence="1">
    <location>
        <begin position="496"/>
        <end position="522"/>
    </location>
</feature>
<keyword evidence="3" id="KW-1185">Reference proteome</keyword>
<evidence type="ECO:0000256" key="1">
    <source>
        <dbReference type="SAM" id="MobiDB-lite"/>
    </source>
</evidence>
<accession>A0A550CQE6</accession>
<dbReference type="OrthoDB" id="3260379at2759"/>
<feature type="region of interest" description="Disordered" evidence="1">
    <location>
        <begin position="353"/>
        <end position="656"/>
    </location>
</feature>
<feature type="compositionally biased region" description="Polar residues" evidence="1">
    <location>
        <begin position="69"/>
        <end position="78"/>
    </location>
</feature>
<feature type="compositionally biased region" description="Acidic residues" evidence="1">
    <location>
        <begin position="431"/>
        <end position="441"/>
    </location>
</feature>
<feature type="region of interest" description="Disordered" evidence="1">
    <location>
        <begin position="44"/>
        <end position="108"/>
    </location>
</feature>
<proteinExistence type="predicted"/>
<feature type="compositionally biased region" description="Acidic residues" evidence="1">
    <location>
        <begin position="205"/>
        <end position="221"/>
    </location>
</feature>
<feature type="compositionally biased region" description="Low complexity" evidence="1">
    <location>
        <begin position="353"/>
        <end position="366"/>
    </location>
</feature>
<feature type="region of interest" description="Disordered" evidence="1">
    <location>
        <begin position="181"/>
        <end position="225"/>
    </location>
</feature>
<feature type="compositionally biased region" description="Low complexity" evidence="1">
    <location>
        <begin position="79"/>
        <end position="91"/>
    </location>
</feature>
<protein>
    <submittedName>
        <fullName evidence="2">Uncharacterized protein</fullName>
    </submittedName>
</protein>
<sequence length="656" mass="70958">MSTRRQVVPAALHSELTEYSSLLRALQTSNTLDVTSHLLPASWKGKERARDIEDDEDDVEADYDHPRTRSLSRMSTDQASSSAFVVPSSPSSRERSTSSRLKRTTPRESWTRWPLLEGDVYVPEWSWDEEIAAMASQLLNRAEHHDIPTLPPSPITPDDPIVSPTGRTIGSSQAAIIMSSPTNLSDDTSSPDPTQEPPETSQPDPEYEDDRDSNEDSEDETPFPPAYLSALSQESATFMSQILALLAAHTPLRPGSLQNRIGTLSWRNVVDILAVSGIDGVDGSMLRNMNSKLENIYGPYERAGIAEQRADMHFTAPFTVDTRLSQDPLVELLDLPPMPPGWQLPDIADGAVAGRRGASSTRTSGGSRKRKPQTVLEPTATKRRRTAPVKKAPAAVKKVKGPEAKKTMGSAAQKLTARESKNVDQERAEADGEEPEEEDAVEDKFEPHTLPDLPLIGTQDTFPPLSQILDRRSELLPPQAVPGSSRHRSSSAPRAQDAKTRAQDAKTRAQDATTRDRNDGHGSYDNGNGSSEDEVQAQLDRRSGSLDSDAPLASQVLGRQPSSRSRGAKEADQAAVKDVSGRAASGKGRATSTRGHATTKGRTAPTMGRTTRSTTARAPAASTSARAPATSTSTGKKRKPRIVSKAIIEDSGSDPE</sequence>
<dbReference type="EMBL" id="VDMD01000003">
    <property type="protein sequence ID" value="TRM67016.1"/>
    <property type="molecule type" value="Genomic_DNA"/>
</dbReference>